<dbReference type="GO" id="GO:0042910">
    <property type="term" value="F:xenobiotic transmembrane transporter activity"/>
    <property type="evidence" value="ECO:0007669"/>
    <property type="project" value="InterPro"/>
</dbReference>
<gene>
    <name evidence="10" type="ORF">SG34_026225</name>
</gene>
<reference evidence="10 11" key="2">
    <citation type="journal article" date="2022" name="Mar. Drugs">
        <title>Bioassay-Guided Fractionation Leads to the Detection of Cholic Acid Generated by the Rare Thalassomonas sp.</title>
        <authorList>
            <person name="Pheiffer F."/>
            <person name="Schneider Y.K."/>
            <person name="Hansen E.H."/>
            <person name="Andersen J.H."/>
            <person name="Isaksson J."/>
            <person name="Busche T."/>
            <person name="R C."/>
            <person name="Kalinowski J."/>
            <person name="Zyl L.V."/>
            <person name="Trindade M."/>
        </authorList>
    </citation>
    <scope>NUCLEOTIDE SEQUENCE [LARGE SCALE GENOMIC DNA]</scope>
    <source>
        <strain evidence="10 11">XOM25</strain>
    </source>
</reference>
<dbReference type="NCBIfam" id="TIGR00710">
    <property type="entry name" value="efflux_Bcr_CflA"/>
    <property type="match status" value="1"/>
</dbReference>
<keyword evidence="11" id="KW-1185">Reference proteome</keyword>
<dbReference type="InterPro" id="IPR011701">
    <property type="entry name" value="MFS"/>
</dbReference>
<feature type="transmembrane region" description="Helical" evidence="8">
    <location>
        <begin position="337"/>
        <end position="357"/>
    </location>
</feature>
<evidence type="ECO:0000259" key="9">
    <source>
        <dbReference type="PROSITE" id="PS50850"/>
    </source>
</evidence>
<feature type="transmembrane region" description="Helical" evidence="8">
    <location>
        <begin position="203"/>
        <end position="225"/>
    </location>
</feature>
<keyword evidence="6 8" id="KW-1133">Transmembrane helix</keyword>
<evidence type="ECO:0000313" key="10">
    <source>
        <dbReference type="EMBL" id="WDE04772.1"/>
    </source>
</evidence>
<dbReference type="SUPFAM" id="SSF103473">
    <property type="entry name" value="MFS general substrate transporter"/>
    <property type="match status" value="1"/>
</dbReference>
<evidence type="ECO:0000256" key="1">
    <source>
        <dbReference type="ARBA" id="ARBA00004651"/>
    </source>
</evidence>
<feature type="transmembrane region" description="Helical" evidence="8">
    <location>
        <begin position="130"/>
        <end position="152"/>
    </location>
</feature>
<dbReference type="InterPro" id="IPR004812">
    <property type="entry name" value="Efflux_drug-R_Bcr/CmlA"/>
</dbReference>
<keyword evidence="4" id="KW-1003">Cell membrane</keyword>
<proteinExistence type="inferred from homology"/>
<keyword evidence="3 8" id="KW-0813">Transport</keyword>
<dbReference type="InterPro" id="IPR005829">
    <property type="entry name" value="Sugar_transporter_CS"/>
</dbReference>
<dbReference type="PROSITE" id="PS00216">
    <property type="entry name" value="SUGAR_TRANSPORT_1"/>
    <property type="match status" value="1"/>
</dbReference>
<dbReference type="RefSeq" id="WP_044839596.1">
    <property type="nucleotide sequence ID" value="NZ_CP059733.1"/>
</dbReference>
<feature type="domain" description="Major facilitator superfamily (MFS) profile" evidence="9">
    <location>
        <begin position="6"/>
        <end position="394"/>
    </location>
</feature>
<dbReference type="InterPro" id="IPR036259">
    <property type="entry name" value="MFS_trans_sf"/>
</dbReference>
<dbReference type="PANTHER" id="PTHR42718:SF9">
    <property type="entry name" value="MAJOR FACILITATOR SUPERFAMILY MULTIDRUG TRANSPORTER MFSC"/>
    <property type="match status" value="1"/>
</dbReference>
<sequence length="394" mass="42483">MTKRAALPLLMLMVIFSPLAIDIFLPALPVMAQDFTVPMSQIQWSISAFLLTMGLGQLLSGPLADRYGRRPVAITGVLIYGISSLLAAFSASLEAFLICRLAQGFGACAIVVAAFACVRDRYDAIQSGVIYSYLNSAICCIPAMAPLLGSVLTETFGWRSNFEAMALYAAIAGTIIFFALPETRPASTVQHKKLVSLNRFLPIIKHPVFLFNAVIVMLMMAIMLAFVSSSPSWLMVQLKQSQQTFVFWFSLNAVLNIVACFLAPKVLLKLGARKTIGLGMGILVFSGVLMLALLDWHHPVAFMAPIMLCSLSVSFLTGTCSGQALSPFGDNAGSASALLGFMQMSGAAVLVGLLQLLPLNEPQQMALLMLAILPIYALWKLPKVKSTLYEVASI</sequence>
<evidence type="ECO:0000256" key="4">
    <source>
        <dbReference type="ARBA" id="ARBA00022475"/>
    </source>
</evidence>
<evidence type="ECO:0000256" key="6">
    <source>
        <dbReference type="ARBA" id="ARBA00022989"/>
    </source>
</evidence>
<feature type="transmembrane region" description="Helical" evidence="8">
    <location>
        <begin position="245"/>
        <end position="263"/>
    </location>
</feature>
<evidence type="ECO:0000256" key="8">
    <source>
        <dbReference type="RuleBase" id="RU365088"/>
    </source>
</evidence>
<keyword evidence="7 8" id="KW-0472">Membrane</keyword>
<feature type="transmembrane region" description="Helical" evidence="8">
    <location>
        <begin position="300"/>
        <end position="325"/>
    </location>
</feature>
<reference evidence="10 11" key="1">
    <citation type="journal article" date="2015" name="Genome Announc.">
        <title>Draft Genome Sequences of Marine Isolates of Thalassomonas viridans and Thalassomonas actiniarum.</title>
        <authorList>
            <person name="Olonade I."/>
            <person name="van Zyl L.J."/>
            <person name="Trindade M."/>
        </authorList>
    </citation>
    <scope>NUCLEOTIDE SEQUENCE [LARGE SCALE GENOMIC DNA]</scope>
    <source>
        <strain evidence="10 11">XOM25</strain>
    </source>
</reference>
<evidence type="ECO:0000313" key="11">
    <source>
        <dbReference type="Proteomes" id="UP000032352"/>
    </source>
</evidence>
<evidence type="ECO:0000256" key="7">
    <source>
        <dbReference type="ARBA" id="ARBA00023136"/>
    </source>
</evidence>
<organism evidence="10 11">
    <name type="scientific">Thalassomonas viridans</name>
    <dbReference type="NCBI Taxonomy" id="137584"/>
    <lineage>
        <taxon>Bacteria</taxon>
        <taxon>Pseudomonadati</taxon>
        <taxon>Pseudomonadota</taxon>
        <taxon>Gammaproteobacteria</taxon>
        <taxon>Alteromonadales</taxon>
        <taxon>Colwelliaceae</taxon>
        <taxon>Thalassomonas</taxon>
    </lineage>
</organism>
<accession>A0AAE9Z425</accession>
<comment type="caution">
    <text evidence="8">Lacks conserved residue(s) required for the propagation of feature annotation.</text>
</comment>
<evidence type="ECO:0000256" key="5">
    <source>
        <dbReference type="ARBA" id="ARBA00022692"/>
    </source>
</evidence>
<dbReference type="InterPro" id="IPR020846">
    <property type="entry name" value="MFS_dom"/>
</dbReference>
<dbReference type="Gene3D" id="1.20.1720.10">
    <property type="entry name" value="Multidrug resistance protein D"/>
    <property type="match status" value="1"/>
</dbReference>
<keyword evidence="5 8" id="KW-0812">Transmembrane</keyword>
<dbReference type="AlphaFoldDB" id="A0AAE9Z425"/>
<feature type="transmembrane region" description="Helical" evidence="8">
    <location>
        <begin position="363"/>
        <end position="379"/>
    </location>
</feature>
<dbReference type="PROSITE" id="PS50850">
    <property type="entry name" value="MFS"/>
    <property type="match status" value="1"/>
</dbReference>
<feature type="transmembrane region" description="Helical" evidence="8">
    <location>
        <begin position="164"/>
        <end position="182"/>
    </location>
</feature>
<protein>
    <recommendedName>
        <fullName evidence="8">Bcr/CflA family efflux transporter</fullName>
    </recommendedName>
</protein>
<keyword evidence="8" id="KW-0997">Cell inner membrane</keyword>
<comment type="subcellular location">
    <subcellularLocation>
        <location evidence="8">Cell inner membrane</location>
        <topology evidence="8">Multi-pass membrane protein</topology>
    </subcellularLocation>
    <subcellularLocation>
        <location evidence="1">Cell membrane</location>
        <topology evidence="1">Multi-pass membrane protein</topology>
    </subcellularLocation>
</comment>
<dbReference type="KEGG" id="tvd:SG34_026225"/>
<dbReference type="CDD" id="cd17320">
    <property type="entry name" value="MFS_MdfA_MDR_like"/>
    <property type="match status" value="1"/>
</dbReference>
<evidence type="ECO:0000256" key="2">
    <source>
        <dbReference type="ARBA" id="ARBA00006236"/>
    </source>
</evidence>
<feature type="transmembrane region" description="Helical" evidence="8">
    <location>
        <begin position="42"/>
        <end position="60"/>
    </location>
</feature>
<feature type="transmembrane region" description="Helical" evidence="8">
    <location>
        <begin position="72"/>
        <end position="89"/>
    </location>
</feature>
<dbReference type="GO" id="GO:1990961">
    <property type="term" value="P:xenobiotic detoxification by transmembrane export across the plasma membrane"/>
    <property type="evidence" value="ECO:0007669"/>
    <property type="project" value="InterPro"/>
</dbReference>
<dbReference type="Proteomes" id="UP000032352">
    <property type="component" value="Chromosome"/>
</dbReference>
<dbReference type="Pfam" id="PF07690">
    <property type="entry name" value="MFS_1"/>
    <property type="match status" value="1"/>
</dbReference>
<feature type="transmembrane region" description="Helical" evidence="8">
    <location>
        <begin position="95"/>
        <end position="118"/>
    </location>
</feature>
<feature type="transmembrane region" description="Helical" evidence="8">
    <location>
        <begin position="275"/>
        <end position="294"/>
    </location>
</feature>
<name>A0AAE9Z425_9GAMM</name>
<dbReference type="PANTHER" id="PTHR42718">
    <property type="entry name" value="MAJOR FACILITATOR SUPERFAMILY MULTIDRUG TRANSPORTER MFSC"/>
    <property type="match status" value="1"/>
</dbReference>
<dbReference type="EMBL" id="CP059733">
    <property type="protein sequence ID" value="WDE04772.1"/>
    <property type="molecule type" value="Genomic_DNA"/>
</dbReference>
<dbReference type="GO" id="GO:0005886">
    <property type="term" value="C:plasma membrane"/>
    <property type="evidence" value="ECO:0007669"/>
    <property type="project" value="UniProtKB-SubCell"/>
</dbReference>
<evidence type="ECO:0000256" key="3">
    <source>
        <dbReference type="ARBA" id="ARBA00022448"/>
    </source>
</evidence>
<comment type="similarity">
    <text evidence="2 8">Belongs to the major facilitator superfamily. Bcr/CmlA family.</text>
</comment>